<feature type="region of interest" description="Disordered" evidence="1">
    <location>
        <begin position="124"/>
        <end position="184"/>
    </location>
</feature>
<evidence type="ECO:0000256" key="1">
    <source>
        <dbReference type="SAM" id="MobiDB-lite"/>
    </source>
</evidence>
<organism evidence="2 3">
    <name type="scientific">Calocera cornea HHB12733</name>
    <dbReference type="NCBI Taxonomy" id="1353952"/>
    <lineage>
        <taxon>Eukaryota</taxon>
        <taxon>Fungi</taxon>
        <taxon>Dikarya</taxon>
        <taxon>Basidiomycota</taxon>
        <taxon>Agaricomycotina</taxon>
        <taxon>Dacrymycetes</taxon>
        <taxon>Dacrymycetales</taxon>
        <taxon>Dacrymycetaceae</taxon>
        <taxon>Calocera</taxon>
    </lineage>
</organism>
<evidence type="ECO:0000313" key="2">
    <source>
        <dbReference type="EMBL" id="KZT55164.1"/>
    </source>
</evidence>
<keyword evidence="3" id="KW-1185">Reference proteome</keyword>
<evidence type="ECO:0000313" key="3">
    <source>
        <dbReference type="Proteomes" id="UP000076842"/>
    </source>
</evidence>
<reference evidence="2 3" key="1">
    <citation type="journal article" date="2016" name="Mol. Biol. Evol.">
        <title>Comparative Genomics of Early-Diverging Mushroom-Forming Fungi Provides Insights into the Origins of Lignocellulose Decay Capabilities.</title>
        <authorList>
            <person name="Nagy L.G."/>
            <person name="Riley R."/>
            <person name="Tritt A."/>
            <person name="Adam C."/>
            <person name="Daum C."/>
            <person name="Floudas D."/>
            <person name="Sun H."/>
            <person name="Yadav J.S."/>
            <person name="Pangilinan J."/>
            <person name="Larsson K.H."/>
            <person name="Matsuura K."/>
            <person name="Barry K."/>
            <person name="Labutti K."/>
            <person name="Kuo R."/>
            <person name="Ohm R.A."/>
            <person name="Bhattacharya S.S."/>
            <person name="Shirouzu T."/>
            <person name="Yoshinaga Y."/>
            <person name="Martin F.M."/>
            <person name="Grigoriev I.V."/>
            <person name="Hibbett D.S."/>
        </authorList>
    </citation>
    <scope>NUCLEOTIDE SEQUENCE [LARGE SCALE GENOMIC DNA]</scope>
    <source>
        <strain evidence="2 3">HHB12733</strain>
    </source>
</reference>
<accession>A0A165EML6</accession>
<sequence length="184" mass="20121">MPDDPPPAPGDSPFPTLFPLPLPPPPSPPTPNHHIPARTDERCLTYCTQASNARVFQSPPTCHTLCWRRIWAYERSLIQAASTRAPLALTVPAPVQVGRGEEARELHSRFGRERERLQAMARAEQLASVPGKEAQQGERAARRARRSVGTPTTPSSSPWSTSRPPSAPPSPAPSRASRRPSARH</sequence>
<name>A0A165EML6_9BASI</name>
<gene>
    <name evidence="2" type="ORF">CALCODRAFT_360487</name>
</gene>
<dbReference type="EMBL" id="KV424000">
    <property type="protein sequence ID" value="KZT55164.1"/>
    <property type="molecule type" value="Genomic_DNA"/>
</dbReference>
<dbReference type="OrthoDB" id="3171382at2759"/>
<feature type="compositionally biased region" description="Low complexity" evidence="1">
    <location>
        <begin position="150"/>
        <end position="164"/>
    </location>
</feature>
<dbReference type="AlphaFoldDB" id="A0A165EML6"/>
<protein>
    <submittedName>
        <fullName evidence="2">Uncharacterized protein</fullName>
    </submittedName>
</protein>
<dbReference type="InParanoid" id="A0A165EML6"/>
<proteinExistence type="predicted"/>
<feature type="region of interest" description="Disordered" evidence="1">
    <location>
        <begin position="1"/>
        <end position="36"/>
    </location>
</feature>
<feature type="compositionally biased region" description="Pro residues" evidence="1">
    <location>
        <begin position="1"/>
        <end position="31"/>
    </location>
</feature>
<dbReference type="Proteomes" id="UP000076842">
    <property type="component" value="Unassembled WGS sequence"/>
</dbReference>